<dbReference type="EMBL" id="JAUEPS010000007">
    <property type="protein sequence ID" value="KAK0463562.1"/>
    <property type="molecule type" value="Genomic_DNA"/>
</dbReference>
<protein>
    <recommendedName>
        <fullName evidence="3">F-box domain-containing protein</fullName>
    </recommendedName>
</protein>
<keyword evidence="2" id="KW-1185">Reference proteome</keyword>
<proteinExistence type="predicted"/>
<dbReference type="SUPFAM" id="SSF52047">
    <property type="entry name" value="RNI-like"/>
    <property type="match status" value="1"/>
</dbReference>
<dbReference type="AlphaFoldDB" id="A0AA39NDD4"/>
<name>A0AA39NDD4_ARMTA</name>
<dbReference type="InterPro" id="IPR032675">
    <property type="entry name" value="LRR_dom_sf"/>
</dbReference>
<dbReference type="RefSeq" id="XP_060334872.1">
    <property type="nucleotide sequence ID" value="XM_060480639.1"/>
</dbReference>
<evidence type="ECO:0000313" key="1">
    <source>
        <dbReference type="EMBL" id="KAK0463562.1"/>
    </source>
</evidence>
<dbReference type="Proteomes" id="UP001175211">
    <property type="component" value="Unassembled WGS sequence"/>
</dbReference>
<reference evidence="1" key="1">
    <citation type="submission" date="2023-06" db="EMBL/GenBank/DDBJ databases">
        <authorList>
            <consortium name="Lawrence Berkeley National Laboratory"/>
            <person name="Ahrendt S."/>
            <person name="Sahu N."/>
            <person name="Indic B."/>
            <person name="Wong-Bajracharya J."/>
            <person name="Merenyi Z."/>
            <person name="Ke H.-M."/>
            <person name="Monk M."/>
            <person name="Kocsube S."/>
            <person name="Drula E."/>
            <person name="Lipzen A."/>
            <person name="Balint B."/>
            <person name="Henrissat B."/>
            <person name="Andreopoulos B."/>
            <person name="Martin F.M."/>
            <person name="Harder C.B."/>
            <person name="Rigling D."/>
            <person name="Ford K.L."/>
            <person name="Foster G.D."/>
            <person name="Pangilinan J."/>
            <person name="Papanicolaou A."/>
            <person name="Barry K."/>
            <person name="LaButti K."/>
            <person name="Viragh M."/>
            <person name="Koriabine M."/>
            <person name="Yan M."/>
            <person name="Riley R."/>
            <person name="Champramary S."/>
            <person name="Plett K.L."/>
            <person name="Tsai I.J."/>
            <person name="Slot J."/>
            <person name="Sipos G."/>
            <person name="Plett J."/>
            <person name="Nagy L.G."/>
            <person name="Grigoriev I.V."/>
        </authorList>
    </citation>
    <scope>NUCLEOTIDE SEQUENCE</scope>
    <source>
        <strain evidence="1">CCBAS 213</strain>
    </source>
</reference>
<dbReference type="Gene3D" id="3.80.10.10">
    <property type="entry name" value="Ribonuclease Inhibitor"/>
    <property type="match status" value="1"/>
</dbReference>
<evidence type="ECO:0000313" key="2">
    <source>
        <dbReference type="Proteomes" id="UP001175211"/>
    </source>
</evidence>
<gene>
    <name evidence="1" type="ORF">EV420DRAFT_1760847</name>
</gene>
<organism evidence="1 2">
    <name type="scientific">Armillaria tabescens</name>
    <name type="common">Ringless honey mushroom</name>
    <name type="synonym">Agaricus tabescens</name>
    <dbReference type="NCBI Taxonomy" id="1929756"/>
    <lineage>
        <taxon>Eukaryota</taxon>
        <taxon>Fungi</taxon>
        <taxon>Dikarya</taxon>
        <taxon>Basidiomycota</taxon>
        <taxon>Agaricomycotina</taxon>
        <taxon>Agaricomycetes</taxon>
        <taxon>Agaricomycetidae</taxon>
        <taxon>Agaricales</taxon>
        <taxon>Marasmiineae</taxon>
        <taxon>Physalacriaceae</taxon>
        <taxon>Desarmillaria</taxon>
    </lineage>
</organism>
<evidence type="ECO:0008006" key="3">
    <source>
        <dbReference type="Google" id="ProtNLM"/>
    </source>
</evidence>
<dbReference type="GeneID" id="85364187"/>
<comment type="caution">
    <text evidence="1">The sequence shown here is derived from an EMBL/GenBank/DDBJ whole genome shotgun (WGS) entry which is preliminary data.</text>
</comment>
<sequence length="451" mass="51109">MSVLLKSILPVLGKTQLEPGFRSPSQHATQETCAPAGKSAISTIPNEILSEIFVAYSQSQVHSVWDVKEGPRLLETICTLWRDITISSPRVWSSFAVVAEEDTGCSKMVSALQIYLSRSASCPLSFTFTSRSMISRSHLLLDVLVSHSDRWTNVTFDMPLSLYRFLTPIHNRLPLLHSLSLKDTSPFQNDGVLTDLNLFQFAPRLQKLTLCGFWNTMQDSFPWHQLTFFCDESVQCTTPPDILFSMSHLEELIYRPTAKSILTTPEVHVLPQLKRIRVLSGYHLNAFLDSVSTPSVQEITLDDMCFRYETKCVTKILQNLLMRSRACLKMLNIDHLAYGDASHLLHLFQCTPHLTTLNIRYWSSPELSKLCRGLVEDRGILPDLQTLSLQSDLTTAVYDVVDLIRYRWRPMSGNGKQLQSVKLSGYPIYDISSLSSLRRFSEEGLDVCFGM</sequence>
<accession>A0AA39NDD4</accession>